<feature type="transmembrane region" description="Helical" evidence="7">
    <location>
        <begin position="345"/>
        <end position="370"/>
    </location>
</feature>
<evidence type="ECO:0000313" key="12">
    <source>
        <dbReference type="Proteomes" id="UP000078463"/>
    </source>
</evidence>
<dbReference type="GO" id="GO:0005886">
    <property type="term" value="C:plasma membrane"/>
    <property type="evidence" value="ECO:0007669"/>
    <property type="project" value="UniProtKB-SubCell"/>
</dbReference>
<evidence type="ECO:0000256" key="7">
    <source>
        <dbReference type="SAM" id="Phobius"/>
    </source>
</evidence>
<protein>
    <recommendedName>
        <fullName evidence="13">SsuA/THI5-like domain-containing protein</fullName>
    </recommendedName>
</protein>
<dbReference type="Pfam" id="PF09084">
    <property type="entry name" value="NMT1"/>
    <property type="match status" value="1"/>
</dbReference>
<name>A0A191UFP4_9BURK</name>
<sequence>MKSFRLYCHLLLVLLGLIGLSTNVQAQEKISDPIRVQLAWYHQAQFAGFYIAEIRKHFKNEGLNVTLVEGGSNINPITEIQEGRADVAVSWLSNAYNLSNDQKSVSNVAQIFSGSSLAVACRISAGVFTPQDMVGKKVGVWEVGDEALVKKMIQLLSIPPESVELVKQAPNGQDLVDGKVACATIMTYNEYWQILAAGVPASDLIVISPDLFQIAHIEDGLYVSTERLKSPIFREQLVRLVKALRQGWAEARIAPTLAVETIERMAPKLNKEHQHHMLESILGTIPSSPDQFGLLDLSKYYSEVNLLLAKVDDKKAPGHLWTYEIWNELKKADGKSTPLTQATKFYATSITGMLAFKVLVYLGVFTFALSGVLEAINRHYDLWGRLILAFLSGVGGGTLRDLIIGGDRLPFYYVKDITYPLGILIVVLITTVIVLMYEDAPQSKTFKTIKKYADILGFSMLAITGAVISISAGLPWFWAPICAALTCAGGGMLRDIVINQEPSTFKGVIYEEAAIVGALFLVGGLMISNHFEYTAVPVYISLILSVILIACLRILIYKYHWHYPKSLGGNMTPDQH</sequence>
<dbReference type="SUPFAM" id="SSF53850">
    <property type="entry name" value="Periplasmic binding protein-like II"/>
    <property type="match status" value="1"/>
</dbReference>
<dbReference type="Proteomes" id="UP000078463">
    <property type="component" value="Chromosome"/>
</dbReference>
<organism evidence="11 12">
    <name type="scientific">Polynucleobacter wuianus</name>
    <dbReference type="NCBI Taxonomy" id="1743168"/>
    <lineage>
        <taxon>Bacteria</taxon>
        <taxon>Pseudomonadati</taxon>
        <taxon>Pseudomonadota</taxon>
        <taxon>Betaproteobacteria</taxon>
        <taxon>Burkholderiales</taxon>
        <taxon>Burkholderiaceae</taxon>
        <taxon>Polynucleobacter</taxon>
    </lineage>
</organism>
<evidence type="ECO:0000256" key="8">
    <source>
        <dbReference type="SAM" id="SignalP"/>
    </source>
</evidence>
<keyword evidence="6 7" id="KW-0472">Membrane</keyword>
<dbReference type="STRING" id="1743168.A8O14_06355"/>
<gene>
    <name evidence="11" type="ORF">A8O14_06355</name>
</gene>
<dbReference type="EMBL" id="CP015922">
    <property type="protein sequence ID" value="ANI99731.1"/>
    <property type="molecule type" value="Genomic_DNA"/>
</dbReference>
<dbReference type="InterPro" id="IPR005115">
    <property type="entry name" value="Gly_transporter"/>
</dbReference>
<feature type="transmembrane region" description="Helical" evidence="7">
    <location>
        <begin position="419"/>
        <end position="440"/>
    </location>
</feature>
<feature type="transmembrane region" description="Helical" evidence="7">
    <location>
        <begin position="509"/>
        <end position="527"/>
    </location>
</feature>
<dbReference type="OrthoDB" id="8555942at2"/>
<evidence type="ECO:0000313" key="11">
    <source>
        <dbReference type="EMBL" id="ANI99731.1"/>
    </source>
</evidence>
<dbReference type="RefSeq" id="WP_068948739.1">
    <property type="nucleotide sequence ID" value="NZ_CP015922.1"/>
</dbReference>
<dbReference type="PANTHER" id="PTHR30506">
    <property type="entry name" value="INNER MEMBRANE PROTEIN"/>
    <property type="match status" value="1"/>
</dbReference>
<keyword evidence="3" id="KW-1003">Cell membrane</keyword>
<feature type="transmembrane region" description="Helical" evidence="7">
    <location>
        <begin position="382"/>
        <end position="399"/>
    </location>
</feature>
<reference evidence="12" key="1">
    <citation type="submission" date="2016-05" db="EMBL/GenBank/DDBJ databases">
        <title>Polynucleobacter sp. QLW-P1FAT50C-4 genome.</title>
        <authorList>
            <person name="Hahn M.W."/>
        </authorList>
    </citation>
    <scope>NUCLEOTIDE SEQUENCE [LARGE SCALE GENOMIC DNA]</scope>
    <source>
        <strain evidence="12">QLW-P1FAT50C-4</strain>
    </source>
</reference>
<feature type="domain" description="Glycine transporter" evidence="9">
    <location>
        <begin position="452"/>
        <end position="522"/>
    </location>
</feature>
<dbReference type="PANTHER" id="PTHR30506:SF3">
    <property type="entry name" value="UPF0126 INNER MEMBRANE PROTEIN YADS-RELATED"/>
    <property type="match status" value="1"/>
</dbReference>
<evidence type="ECO:0000259" key="10">
    <source>
        <dbReference type="Pfam" id="PF09084"/>
    </source>
</evidence>
<evidence type="ECO:0000256" key="3">
    <source>
        <dbReference type="ARBA" id="ARBA00022475"/>
    </source>
</evidence>
<keyword evidence="4 7" id="KW-0812">Transmembrane</keyword>
<comment type="similarity">
    <text evidence="2">Belongs to the UPF0126 family.</text>
</comment>
<feature type="transmembrane region" description="Helical" evidence="7">
    <location>
        <begin position="533"/>
        <end position="556"/>
    </location>
</feature>
<keyword evidence="8" id="KW-0732">Signal</keyword>
<dbReference type="Pfam" id="PF03458">
    <property type="entry name" value="Gly_transporter"/>
    <property type="match status" value="2"/>
</dbReference>
<dbReference type="AlphaFoldDB" id="A0A191UFP4"/>
<evidence type="ECO:0008006" key="13">
    <source>
        <dbReference type="Google" id="ProtNLM"/>
    </source>
</evidence>
<feature type="transmembrane region" description="Helical" evidence="7">
    <location>
        <begin position="452"/>
        <end position="470"/>
    </location>
</feature>
<dbReference type="InterPro" id="IPR015168">
    <property type="entry name" value="SsuA/THI5"/>
</dbReference>
<keyword evidence="5 7" id="KW-1133">Transmembrane helix</keyword>
<keyword evidence="12" id="KW-1185">Reference proteome</keyword>
<evidence type="ECO:0000256" key="4">
    <source>
        <dbReference type="ARBA" id="ARBA00022692"/>
    </source>
</evidence>
<dbReference type="KEGG" id="pwu:A8O14_06355"/>
<evidence type="ECO:0000256" key="6">
    <source>
        <dbReference type="ARBA" id="ARBA00023136"/>
    </source>
</evidence>
<feature type="chain" id="PRO_5008248103" description="SsuA/THI5-like domain-containing protein" evidence="8">
    <location>
        <begin position="27"/>
        <end position="576"/>
    </location>
</feature>
<evidence type="ECO:0000256" key="1">
    <source>
        <dbReference type="ARBA" id="ARBA00004651"/>
    </source>
</evidence>
<feature type="domain" description="SsuA/THI5-like" evidence="10">
    <location>
        <begin position="44"/>
        <end position="255"/>
    </location>
</feature>
<comment type="subcellular location">
    <subcellularLocation>
        <location evidence="1">Cell membrane</location>
        <topology evidence="1">Multi-pass membrane protein</topology>
    </subcellularLocation>
</comment>
<evidence type="ECO:0000256" key="2">
    <source>
        <dbReference type="ARBA" id="ARBA00008193"/>
    </source>
</evidence>
<feature type="domain" description="Glycine transporter" evidence="9">
    <location>
        <begin position="358"/>
        <end position="432"/>
    </location>
</feature>
<accession>A0A191UFP4</accession>
<dbReference type="Gene3D" id="3.40.190.10">
    <property type="entry name" value="Periplasmic binding protein-like II"/>
    <property type="match status" value="2"/>
</dbReference>
<proteinExistence type="inferred from homology"/>
<evidence type="ECO:0000259" key="9">
    <source>
        <dbReference type="Pfam" id="PF03458"/>
    </source>
</evidence>
<evidence type="ECO:0000256" key="5">
    <source>
        <dbReference type="ARBA" id="ARBA00022989"/>
    </source>
</evidence>
<feature type="signal peptide" evidence="8">
    <location>
        <begin position="1"/>
        <end position="26"/>
    </location>
</feature>